<name>A0A1J0LWQ5_THEBO</name>
<dbReference type="KEGG" id="tbc:A0O31_02427"/>
<evidence type="ECO:0000313" key="2">
    <source>
        <dbReference type="Proteomes" id="UP000182993"/>
    </source>
</evidence>
<accession>A0A1J0LWQ5</accession>
<dbReference type="Proteomes" id="UP000182993">
    <property type="component" value="Plasmid pTB1"/>
</dbReference>
<reference evidence="2" key="1">
    <citation type="submission" date="2016-06" db="EMBL/GenBank/DDBJ databases">
        <title>Whole genome sequencing of Thermus brockianus strain GE-1.</title>
        <authorList>
            <person name="Schaefers C."/>
            <person name="Blank S."/>
            <person name="Wiebusch S."/>
            <person name="Elleuche S."/>
            <person name="Antranikian G."/>
        </authorList>
    </citation>
    <scope>NUCLEOTIDE SEQUENCE [LARGE SCALE GENOMIC DNA]</scope>
    <source>
        <strain evidence="2">GE-1</strain>
        <plasmid evidence="2">ptb1</plasmid>
    </source>
</reference>
<sequence length="83" mass="9092">MYPQGAYFFVLFLWKTIGIKSPNNPVIFPIPYCSYSPGMGPLPSGEVRGQLQDLALRLRILGAHHLPPGLEAVRALLLAEGES</sequence>
<dbReference type="EMBL" id="CP016313">
    <property type="protein sequence ID" value="APD10452.1"/>
    <property type="molecule type" value="Genomic_DNA"/>
</dbReference>
<dbReference type="AlphaFoldDB" id="A0A1J0LWQ5"/>
<organism evidence="1 2">
    <name type="scientific">Thermus brockianus</name>
    <dbReference type="NCBI Taxonomy" id="56956"/>
    <lineage>
        <taxon>Bacteria</taxon>
        <taxon>Thermotogati</taxon>
        <taxon>Deinococcota</taxon>
        <taxon>Deinococci</taxon>
        <taxon>Thermales</taxon>
        <taxon>Thermaceae</taxon>
        <taxon>Thermus</taxon>
    </lineage>
</organism>
<proteinExistence type="predicted"/>
<geneLocation type="plasmid" evidence="2">
    <name>ptb1</name>
</geneLocation>
<gene>
    <name evidence="1" type="ORF">A0O31_02427</name>
</gene>
<keyword evidence="1" id="KW-0614">Plasmid</keyword>
<protein>
    <submittedName>
        <fullName evidence="1">Integrase/recombinase</fullName>
    </submittedName>
</protein>
<evidence type="ECO:0000313" key="1">
    <source>
        <dbReference type="EMBL" id="APD10452.1"/>
    </source>
</evidence>